<dbReference type="STRING" id="1235279.C772_01662"/>
<dbReference type="Proteomes" id="UP000011919">
    <property type="component" value="Unassembled WGS sequence"/>
</dbReference>
<evidence type="ECO:0000256" key="2">
    <source>
        <dbReference type="ARBA" id="ARBA00023002"/>
    </source>
</evidence>
<dbReference type="NCBIfam" id="NF009472">
    <property type="entry name" value="PRK12834.1"/>
    <property type="match status" value="1"/>
</dbReference>
<comment type="caution">
    <text evidence="4">The sequence shown here is derived from an EMBL/GenBank/DDBJ whole genome shotgun (WGS) entry which is preliminary data.</text>
</comment>
<keyword evidence="2 4" id="KW-0560">Oxidoreductase</keyword>
<dbReference type="Gene3D" id="3.50.50.60">
    <property type="entry name" value="FAD/NAD(P)-binding domain"/>
    <property type="match status" value="1"/>
</dbReference>
<evidence type="ECO:0000259" key="3">
    <source>
        <dbReference type="Pfam" id="PF00890"/>
    </source>
</evidence>
<dbReference type="PATRIC" id="fig|1235279.3.peg.1659"/>
<dbReference type="eggNOG" id="COG3573">
    <property type="taxonomic scope" value="Bacteria"/>
</dbReference>
<dbReference type="Gene3D" id="3.90.700.10">
    <property type="entry name" value="Succinate dehydrogenase/fumarate reductase flavoprotein, catalytic domain"/>
    <property type="match status" value="1"/>
</dbReference>
<dbReference type="InterPro" id="IPR014614">
    <property type="entry name" value="KsdD_DH"/>
</dbReference>
<dbReference type="PIRSF" id="PIRSF036654">
    <property type="entry name" value="UCP036654"/>
    <property type="match status" value="1"/>
</dbReference>
<dbReference type="PANTHER" id="PTHR43260">
    <property type="entry name" value="3-KETOSTEROID-DELTA-1-DEHYDROGENASE"/>
    <property type="match status" value="1"/>
</dbReference>
<organism evidence="4 5">
    <name type="scientific">Bhargavaea cecembensis DSE10</name>
    <dbReference type="NCBI Taxonomy" id="1235279"/>
    <lineage>
        <taxon>Bacteria</taxon>
        <taxon>Bacillati</taxon>
        <taxon>Bacillota</taxon>
        <taxon>Bacilli</taxon>
        <taxon>Bacillales</taxon>
        <taxon>Caryophanaceae</taxon>
        <taxon>Bhargavaea</taxon>
    </lineage>
</organism>
<evidence type="ECO:0000313" key="4">
    <source>
        <dbReference type="EMBL" id="EMR06391.1"/>
    </source>
</evidence>
<evidence type="ECO:0000313" key="5">
    <source>
        <dbReference type="Proteomes" id="UP000011919"/>
    </source>
</evidence>
<evidence type="ECO:0000256" key="1">
    <source>
        <dbReference type="ARBA" id="ARBA00022630"/>
    </source>
</evidence>
<proteinExistence type="predicted"/>
<dbReference type="RefSeq" id="WP_008299007.1">
    <property type="nucleotide sequence ID" value="NZ_AOFT01000007.1"/>
</dbReference>
<sequence length="549" mass="60219">MEYDVITVGHGLAGLVAAAELAEAGKKVLLLDQEPASNFGGQAWWSFGGLFLVDSPEQRRMGIKDSHDLAWQDWLGTAGFDRMNDEDEWGYQWAKAYVDFAAGEKREWLRSLGVRFFPVVGWAERGGSLADGHGNSVPRFHIVWGTGPGIVRPFAEKVRQGIHEGLVHYLPRHRVTEFITENGTVTGVRGEKLAADDRPRGEKTTREVERLFEARAGAVLMTSGGIGGNHELVRKNWPERLGTPPERMLSGVPAYVDGQLLGEAERAGGRLVNRDRMWHYTEGIQNYDPVWPNHGIRILPGPSPLWFDAEGQRFGAPNFPGFDTLSTLQAIGKSGYDYSWFVLTKKMIEKEFALSGSEQNPDLTGKSIRMILSRVLPGAPEPVEKFMKRGEDFVVARTLPELVDGMNDLVGEERIFLEEMERQIRARDREIDNKFAKDLQVMAIRSARASMGDKLVRVAPPHRILDPAAGPLIAVRLNIVSRKTLGGLQTNLSGQVLGADGKPVPGLYAAGEAAGFGGGGVHGYRSLEGTFLGGCLFSGRQAGRALGQG</sequence>
<dbReference type="InterPro" id="IPR036188">
    <property type="entry name" value="FAD/NAD-bd_sf"/>
</dbReference>
<dbReference type="InterPro" id="IPR027477">
    <property type="entry name" value="Succ_DH/fumarate_Rdtase_cat_sf"/>
</dbReference>
<dbReference type="InterPro" id="IPR003953">
    <property type="entry name" value="FAD-dep_OxRdtase_2_FAD-bd"/>
</dbReference>
<dbReference type="GO" id="GO:0033765">
    <property type="term" value="F:steroid dehydrogenase activity, acting on the CH-CH group of donors"/>
    <property type="evidence" value="ECO:0007669"/>
    <property type="project" value="UniProtKB-ARBA"/>
</dbReference>
<dbReference type="SUPFAM" id="SSF51905">
    <property type="entry name" value="FAD/NAD(P)-binding domain"/>
    <property type="match status" value="1"/>
</dbReference>
<reference evidence="4 5" key="1">
    <citation type="journal article" date="2013" name="Genome Announc.">
        <title>Draft Genome Sequence of Bhargavaea cecembensis Strain DSE10T, Isolated from a Deep-Sea Sediment Sample Collected at a Depth of 5,904 m from the Chagos-Laccadive Ridge System in the Indian Ocean.</title>
        <authorList>
            <person name="Shivaji S."/>
            <person name="Ara S."/>
            <person name="Begum Z."/>
            <person name="Ruth M."/>
            <person name="Singh A."/>
            <person name="Kumar Pinnaka A."/>
        </authorList>
    </citation>
    <scope>NUCLEOTIDE SEQUENCE [LARGE SCALE GENOMIC DNA]</scope>
    <source>
        <strain evidence="4 5">DSE10</strain>
    </source>
</reference>
<accession>M7NGS9</accession>
<keyword evidence="1" id="KW-0285">Flavoprotein</keyword>
<protein>
    <submittedName>
        <fullName evidence="4">KsdD-like steroid dehydrogenase</fullName>
        <ecNumber evidence="4">1.3.99.-</ecNumber>
    </submittedName>
</protein>
<dbReference type="EC" id="1.3.99.-" evidence="4"/>
<dbReference type="EMBL" id="AOFT01000007">
    <property type="protein sequence ID" value="EMR06391.1"/>
    <property type="molecule type" value="Genomic_DNA"/>
</dbReference>
<dbReference type="Pfam" id="PF00890">
    <property type="entry name" value="FAD_binding_2"/>
    <property type="match status" value="1"/>
</dbReference>
<feature type="domain" description="FAD-dependent oxidoreductase 2 FAD-binding" evidence="3">
    <location>
        <begin position="4"/>
        <end position="532"/>
    </location>
</feature>
<gene>
    <name evidence="4" type="ORF">C772_01662</name>
</gene>
<dbReference type="PANTHER" id="PTHR43260:SF1">
    <property type="entry name" value="KSDD-LIKE STEROID DEHYDROGENASE RV0785"/>
    <property type="match status" value="1"/>
</dbReference>
<dbReference type="AlphaFoldDB" id="M7NGS9"/>
<name>M7NGS9_9BACL</name>
<dbReference type="OrthoDB" id="9813348at2"/>
<keyword evidence="5" id="KW-1185">Reference proteome</keyword>